<feature type="coiled-coil region" evidence="6">
    <location>
        <begin position="345"/>
        <end position="390"/>
    </location>
</feature>
<evidence type="ECO:0000256" key="6">
    <source>
        <dbReference type="SAM" id="Coils"/>
    </source>
</evidence>
<keyword evidence="2" id="KW-0547">Nucleotide-binding</keyword>
<evidence type="ECO:0000313" key="9">
    <source>
        <dbReference type="Proteomes" id="UP001165080"/>
    </source>
</evidence>
<evidence type="ECO:0000256" key="4">
    <source>
        <dbReference type="ARBA" id="ARBA00023054"/>
    </source>
</evidence>
<dbReference type="PANTHER" id="PTHR37739">
    <property type="entry name" value="KINESIN-LIKE PROTEIN KIN-12D"/>
    <property type="match status" value="1"/>
</dbReference>
<feature type="compositionally biased region" description="Low complexity" evidence="7">
    <location>
        <begin position="1953"/>
        <end position="1964"/>
    </location>
</feature>
<accession>A0A9W6BLS6</accession>
<feature type="coiled-coil region" evidence="6">
    <location>
        <begin position="826"/>
        <end position="867"/>
    </location>
</feature>
<dbReference type="EMBL" id="BRXU01000009">
    <property type="protein sequence ID" value="GLC53887.1"/>
    <property type="molecule type" value="Genomic_DNA"/>
</dbReference>
<feature type="coiled-coil region" evidence="6">
    <location>
        <begin position="1036"/>
        <end position="1070"/>
    </location>
</feature>
<feature type="coiled-coil region" evidence="6">
    <location>
        <begin position="507"/>
        <end position="574"/>
    </location>
</feature>
<feature type="coiled-coil region" evidence="6">
    <location>
        <begin position="1175"/>
        <end position="1431"/>
    </location>
</feature>
<feature type="region of interest" description="Disordered" evidence="7">
    <location>
        <begin position="104"/>
        <end position="135"/>
    </location>
</feature>
<keyword evidence="4 6" id="KW-0175">Coiled coil</keyword>
<comment type="caution">
    <text evidence="8">The sequence shown here is derived from an EMBL/GenBank/DDBJ whole genome shotgun (WGS) entry which is preliminary data.</text>
</comment>
<feature type="coiled-coil region" evidence="6">
    <location>
        <begin position="1482"/>
        <end position="1516"/>
    </location>
</feature>
<proteinExistence type="predicted"/>
<evidence type="ECO:0000256" key="7">
    <source>
        <dbReference type="SAM" id="MobiDB-lite"/>
    </source>
</evidence>
<feature type="coiled-coil region" evidence="6">
    <location>
        <begin position="433"/>
        <end position="478"/>
    </location>
</feature>
<feature type="compositionally biased region" description="Low complexity" evidence="7">
    <location>
        <begin position="1973"/>
        <end position="1982"/>
    </location>
</feature>
<evidence type="ECO:0000256" key="2">
    <source>
        <dbReference type="ARBA" id="ARBA00022741"/>
    </source>
</evidence>
<evidence type="ECO:0000313" key="8">
    <source>
        <dbReference type="EMBL" id="GLC53887.1"/>
    </source>
</evidence>
<keyword evidence="3" id="KW-0067">ATP-binding</keyword>
<name>A0A9W6BLS6_9CHLO</name>
<dbReference type="PANTHER" id="PTHR37739:SF8">
    <property type="entry name" value="KINESIN-LIKE PROTEIN KIN-12D"/>
    <property type="match status" value="1"/>
</dbReference>
<dbReference type="GO" id="GO:0005524">
    <property type="term" value="F:ATP binding"/>
    <property type="evidence" value="ECO:0007669"/>
    <property type="project" value="UniProtKB-KW"/>
</dbReference>
<dbReference type="Gene3D" id="1.10.287.1490">
    <property type="match status" value="2"/>
</dbReference>
<feature type="coiled-coil region" evidence="6">
    <location>
        <begin position="1591"/>
        <end position="1911"/>
    </location>
</feature>
<gene>
    <name evidence="8" type="primary">PLEST008012</name>
    <name evidence="8" type="ORF">PLESTB_000800400</name>
</gene>
<feature type="coiled-coil region" evidence="6">
    <location>
        <begin position="2490"/>
        <end position="2517"/>
    </location>
</feature>
<organism evidence="8 9">
    <name type="scientific">Pleodorina starrii</name>
    <dbReference type="NCBI Taxonomy" id="330485"/>
    <lineage>
        <taxon>Eukaryota</taxon>
        <taxon>Viridiplantae</taxon>
        <taxon>Chlorophyta</taxon>
        <taxon>core chlorophytes</taxon>
        <taxon>Chlorophyceae</taxon>
        <taxon>CS clade</taxon>
        <taxon>Chlamydomonadales</taxon>
        <taxon>Volvocaceae</taxon>
        <taxon>Pleodorina</taxon>
    </lineage>
</organism>
<keyword evidence="9" id="KW-1185">Reference proteome</keyword>
<keyword evidence="5" id="KW-0505">Motor protein</keyword>
<feature type="compositionally biased region" description="Low complexity" evidence="7">
    <location>
        <begin position="106"/>
        <end position="118"/>
    </location>
</feature>
<evidence type="ECO:0000256" key="1">
    <source>
        <dbReference type="ARBA" id="ARBA00022701"/>
    </source>
</evidence>
<dbReference type="SUPFAM" id="SSF57997">
    <property type="entry name" value="Tropomyosin"/>
    <property type="match status" value="1"/>
</dbReference>
<feature type="compositionally biased region" description="Low complexity" evidence="7">
    <location>
        <begin position="1925"/>
        <end position="1940"/>
    </location>
</feature>
<dbReference type="GO" id="GO:0005874">
    <property type="term" value="C:microtubule"/>
    <property type="evidence" value="ECO:0007669"/>
    <property type="project" value="UniProtKB-KW"/>
</dbReference>
<feature type="coiled-coil region" evidence="6">
    <location>
        <begin position="1988"/>
        <end position="2131"/>
    </location>
</feature>
<evidence type="ECO:0000256" key="5">
    <source>
        <dbReference type="ARBA" id="ARBA00023175"/>
    </source>
</evidence>
<feature type="region of interest" description="Disordered" evidence="7">
    <location>
        <begin position="1925"/>
        <end position="1982"/>
    </location>
</feature>
<dbReference type="Proteomes" id="UP001165080">
    <property type="component" value="Unassembled WGS sequence"/>
</dbReference>
<feature type="coiled-coil region" evidence="6">
    <location>
        <begin position="626"/>
        <end position="776"/>
    </location>
</feature>
<evidence type="ECO:0000256" key="3">
    <source>
        <dbReference type="ARBA" id="ARBA00022840"/>
    </source>
</evidence>
<reference evidence="8 9" key="1">
    <citation type="journal article" date="2023" name="Commun. Biol.">
        <title>Reorganization of the ancestral sex-determining regions during the evolution of trioecy in Pleodorina starrii.</title>
        <authorList>
            <person name="Takahashi K."/>
            <person name="Suzuki S."/>
            <person name="Kawai-Toyooka H."/>
            <person name="Yamamoto K."/>
            <person name="Hamaji T."/>
            <person name="Ootsuki R."/>
            <person name="Yamaguchi H."/>
            <person name="Kawachi M."/>
            <person name="Higashiyama T."/>
            <person name="Nozaki H."/>
        </authorList>
    </citation>
    <scope>NUCLEOTIDE SEQUENCE [LARGE SCALE GENOMIC DNA]</scope>
    <source>
        <strain evidence="8 9">NIES-4479</strain>
    </source>
</reference>
<feature type="coiled-coil region" evidence="6">
    <location>
        <begin position="2176"/>
        <end position="2445"/>
    </location>
</feature>
<keyword evidence="1" id="KW-0493">Microtubule</keyword>
<sequence>MGTPWTAHNSNIPAYPNVFTPDPTGRYLVGSPGVSQGGQGTASSPRQAVVITGADIAIQPVPQHAVFEQDVQAPAQEGPLTYYPTLSIIDPRHKWQRIRDWASKDSATATGAPSTVSSGGAGAPAPGPPANAGEVDVTASIDSTLLDLELERARASIKAANAAGGGTSSVAAAISAAAAAVRAAPLHLHTAAHSAGGALAAARQSAADLIGMPSSLSVGAAAPRAGATPREPSFGGFGSGAAAAAAAAAAPHNNPLRYSTMSASAAMLSGSAAPASARADAFQPSVGAMADVSAMLHQHAMPTPISAVSGGASGRLGAGVGPGGVGISGYVHGMHHTQAAFTVERTALEARCRAAEEALSQAERRHAVEAERLQSRASALESSLAAERQLCGQLQQQLQGDLQRLRAATEAEAAARAAETATKEMLASSNRSLELERRRAAEAAEQAAGAARELSSRVSALEAERAGLEKQLLQEKEHGSVLHKQLRDAQRQEQALMEKLGSSESARQQQEMRLEAAAEQVSAMRNELQLLNAKLAARDKQLLKHVQEMEETQLAALRSELSGAQSRLQRTEGLYAALRASMASVHQALGPQALAAAFGYSEALLSGFSAVASEYAAVADRLLSQREVAEADAAAVVQRVKELVNQTRNMYMSSEKREVALTAETDQAMNALRQTNAEAESRLASCNAALRTATQRVEELTVHLQDSRARCMELEGSLASVQQAKQELQAALGELQQGAAMLRMRATDSEGAQRELSASREQAVQLQQQVEQLSILAQRSAEAAEAKDERIRELRAALSSALSSSSAAEGQSGTLMNEKLQALEVLDAERRRCANLEAVVQATEQQLEKVRGRAEAVEASYRELCQQVMGAAKEAVTHARELQQTASPQPVIRSVDDWPTQLAALEGVLERLASRTPTTSSVRTSRDSGWHTAAGAAVAKEHDAATRLLLGCIHQLSTQQALTVQHLLVARQLLTGAVAAGAGGSGQLLQLRQQLSLQGAAAQLSPPASPFAAPPQPLFELAQAVSAASGEALQAVADLLDRETGAEQRAEQAEKQLAAARQEAARAAVLQVGLQERLAASEAELEHVKATAHAEFGRVQGEVSKAFQEAEKVREDVRAEAEARIRAAEQAAAEAAAAAQSQVNAVQSMAEARVRDAEAARTAAVALVTSLQEELAHTRSLLDGERAELKRMQDEQAKGLRHVAGLNEQLRRTTEEVARWRSAANPRTRERLVLLATVKILRRKRAELQTRLAAEKHRATQLGSAVETRRERIKQGVVQLRQLQIDNVQLTSRLQEAESRAARADALVSRLEERRITVDQDRKAQTDKATKLAGQLADANKALEAARKAEAAVRKDLDRLVREQLEPQQRRTATVLEELERAAQALQESQSNATRLLQQGESLRAELEDVKRAAEEEAHRAKEHLTAVSRDVTDRDAAISALRQQLSAAQAAASAAAALLPSISSGQLGDAAAIQAHLIGQLGVLQAANAELEAKRSAVETELEVLRVRLSRAEAALSAATVTPPPVRRSPVAQSLGRALSEFPALGLAGGTPLSGVLSAAALRDDCAASVGGALARDQDPTLVGAKDARIQELRAALSSVMSERAALQRELAAVREDREEGGAEIEAQAAHVRMLEDEVQRLAASLETAERQLEEVTQSARQAMQAAEAKAAERVEEAEAQAREELREQVDLLERRAREVERALTEANARGEERLRQAERSREQLSQMQALHASAEEAVRQLSSQLRELQHGNSSQVQVAAAEAQQLQVTADSLRLEVALARDTVETHEAEIRRLNSQNEAAASQARTLASQLQSLSEDLAAARTRMGDLQQELADQRAECDTLRRANEALQVNLAAAEERHVDSEAQLVEAEAALSRQQGLVRQVQAENERLHEQYGQLQQQLQQLTSEWRAAAAAAAIAAGVEARSPSPTSPGASPSRYASPIRSGRLDASSGVAAASGAQARREGGSPRGQLGSSPRRLGGLESRLLEAAVAELQAKLDALQAEFIGAETRAGQAEQDAQLLQTDLEGANARLRLAEAKTAELQSRLEASLSGSAHGVSAFKEKVLELELHLDEQRDREQAAQAALARATERCGELQGALGEAERRFQELEHRCEDKELEVGVLQAQLASASAQRLAQQAEAGQVGQVTQGSEQAVPPALELQLQLRETALLADALQELSELRVLVDTLRSEAQEHDRQRQSAALELQLSADVGTRLRAETSKLAERISVVQNELLEAQEARDRATAQLRAAEARLAEERSDVESLRRQLDAVGSQGRGADQLWVRRVADLEQALAAARQQAADAEDAVVEAAAAQVRSAGLEVRSQDLEAALAEAETRAAAAAEAETRAASALIAQREAHRQEVTELQLQVQGLQGKLAVCERQVADRDSRLDGVGKQLVALRGHTEAFEAQLREVRQELRAALQENEALQRKMASLDQEALDGGRRTTQLASSVSGVSLSSASHAPPQQLVGMLSENRDLLEKLTVTHSKLKQARAKLAQCEQEMRSKDLEVGVAGVREVKSRSDSGPPKPKIP</sequence>
<protein>
    <submittedName>
        <fullName evidence="8">Uncharacterized protein</fullName>
    </submittedName>
</protein>
<dbReference type="InterPro" id="IPR044986">
    <property type="entry name" value="KIF15/KIN-12"/>
</dbReference>